<evidence type="ECO:0000256" key="1">
    <source>
        <dbReference type="SAM" id="MobiDB-lite"/>
    </source>
</evidence>
<dbReference type="Pfam" id="PF24808">
    <property type="entry name" value="DUF7707"/>
    <property type="match status" value="1"/>
</dbReference>
<feature type="chain" id="PRO_5020879232" description="DUF7707 domain-containing protein" evidence="2">
    <location>
        <begin position="22"/>
        <end position="195"/>
    </location>
</feature>
<feature type="signal peptide" evidence="2">
    <location>
        <begin position="1"/>
        <end position="21"/>
    </location>
</feature>
<feature type="domain" description="DUF7707" evidence="3">
    <location>
        <begin position="32"/>
        <end position="125"/>
    </location>
</feature>
<evidence type="ECO:0000313" key="4">
    <source>
        <dbReference type="EMBL" id="RKP12404.1"/>
    </source>
</evidence>
<dbReference type="EMBL" id="KZ988345">
    <property type="protein sequence ID" value="RKP12404.1"/>
    <property type="molecule type" value="Genomic_DNA"/>
</dbReference>
<protein>
    <recommendedName>
        <fullName evidence="3">DUF7707 domain-containing protein</fullName>
    </recommendedName>
</protein>
<proteinExistence type="predicted"/>
<keyword evidence="5" id="KW-1185">Reference proteome</keyword>
<name>A0A4P9Y158_9FUNG</name>
<accession>A0A4P9Y158</accession>
<keyword evidence="2" id="KW-0732">Signal</keyword>
<gene>
    <name evidence="4" type="ORF">BJ684DRAFT_21054</name>
</gene>
<evidence type="ECO:0000259" key="3">
    <source>
        <dbReference type="Pfam" id="PF24808"/>
    </source>
</evidence>
<evidence type="ECO:0000313" key="5">
    <source>
        <dbReference type="Proteomes" id="UP000267251"/>
    </source>
</evidence>
<sequence>MQTSTLLLTTAALLLSGAIDAQNVTSDWQITSRDNATRQGVCSDQIQRCMIDCGGSANSPKNFCNPTTMGWGCGCGNATPKTPKYLWPVTLSECNGKLEDCINNVCPKTKTGADVITCQTSCRSTYGCNEGKAPATHLEVNDVNEVPDYNGTKGDANKGNGNGSNTSPADNLASTFSWPAVASGLSAVAAGMLLL</sequence>
<evidence type="ECO:0000256" key="2">
    <source>
        <dbReference type="SAM" id="SignalP"/>
    </source>
</evidence>
<reference evidence="5" key="1">
    <citation type="journal article" date="2018" name="Nat. Microbiol.">
        <title>Leveraging single-cell genomics to expand the fungal tree of life.</title>
        <authorList>
            <person name="Ahrendt S.R."/>
            <person name="Quandt C.A."/>
            <person name="Ciobanu D."/>
            <person name="Clum A."/>
            <person name="Salamov A."/>
            <person name="Andreopoulos B."/>
            <person name="Cheng J.F."/>
            <person name="Woyke T."/>
            <person name="Pelin A."/>
            <person name="Henrissat B."/>
            <person name="Reynolds N.K."/>
            <person name="Benny G.L."/>
            <person name="Smith M.E."/>
            <person name="James T.Y."/>
            <person name="Grigoriev I.V."/>
        </authorList>
    </citation>
    <scope>NUCLEOTIDE SEQUENCE [LARGE SCALE GENOMIC DNA]</scope>
</reference>
<dbReference type="InterPro" id="IPR056124">
    <property type="entry name" value="DUF7707"/>
</dbReference>
<dbReference type="OrthoDB" id="1708823at2759"/>
<dbReference type="AlphaFoldDB" id="A0A4P9Y158"/>
<dbReference type="Proteomes" id="UP000267251">
    <property type="component" value="Unassembled WGS sequence"/>
</dbReference>
<organism evidence="4 5">
    <name type="scientific">Piptocephalis cylindrospora</name>
    <dbReference type="NCBI Taxonomy" id="1907219"/>
    <lineage>
        <taxon>Eukaryota</taxon>
        <taxon>Fungi</taxon>
        <taxon>Fungi incertae sedis</taxon>
        <taxon>Zoopagomycota</taxon>
        <taxon>Zoopagomycotina</taxon>
        <taxon>Zoopagomycetes</taxon>
        <taxon>Zoopagales</taxon>
        <taxon>Piptocephalidaceae</taxon>
        <taxon>Piptocephalis</taxon>
    </lineage>
</organism>
<feature type="region of interest" description="Disordered" evidence="1">
    <location>
        <begin position="144"/>
        <end position="168"/>
    </location>
</feature>